<evidence type="ECO:0000259" key="2">
    <source>
        <dbReference type="PROSITE" id="PS51833"/>
    </source>
</evidence>
<proteinExistence type="predicted"/>
<name>A0A8J3ZXE7_9ACTN</name>
<dbReference type="InterPro" id="IPR013976">
    <property type="entry name" value="HDOD"/>
</dbReference>
<dbReference type="SUPFAM" id="SSF109604">
    <property type="entry name" value="HD-domain/PDEase-like"/>
    <property type="match status" value="1"/>
</dbReference>
<gene>
    <name evidence="3" type="primary">yuxH_2</name>
    <name evidence="3" type="ORF">Voc01_040730</name>
</gene>
<dbReference type="SUPFAM" id="SSF141868">
    <property type="entry name" value="EAL domain-like"/>
    <property type="match status" value="1"/>
</dbReference>
<dbReference type="InterPro" id="IPR014408">
    <property type="entry name" value="dGMP_Pdiesterase_EAL/HD-GYP"/>
</dbReference>
<dbReference type="InterPro" id="IPR052340">
    <property type="entry name" value="RNase_Y/CdgJ"/>
</dbReference>
<dbReference type="AlphaFoldDB" id="A0A8J3ZXE7"/>
<evidence type="ECO:0000259" key="1">
    <source>
        <dbReference type="PROSITE" id="PS50883"/>
    </source>
</evidence>
<keyword evidence="4" id="KW-1185">Reference proteome</keyword>
<feature type="domain" description="EAL" evidence="1">
    <location>
        <begin position="1"/>
        <end position="212"/>
    </location>
</feature>
<dbReference type="PROSITE" id="PS51833">
    <property type="entry name" value="HDOD"/>
    <property type="match status" value="1"/>
</dbReference>
<dbReference type="PROSITE" id="PS50883">
    <property type="entry name" value="EAL"/>
    <property type="match status" value="1"/>
</dbReference>
<dbReference type="InterPro" id="IPR001633">
    <property type="entry name" value="EAL_dom"/>
</dbReference>
<organism evidence="3 4">
    <name type="scientific">Virgisporangium ochraceum</name>
    <dbReference type="NCBI Taxonomy" id="65505"/>
    <lineage>
        <taxon>Bacteria</taxon>
        <taxon>Bacillati</taxon>
        <taxon>Actinomycetota</taxon>
        <taxon>Actinomycetes</taxon>
        <taxon>Micromonosporales</taxon>
        <taxon>Micromonosporaceae</taxon>
        <taxon>Virgisporangium</taxon>
    </lineage>
</organism>
<protein>
    <recommendedName>
        <fullName evidence="5">Diguanylate phosphodiesterase</fullName>
    </recommendedName>
</protein>
<dbReference type="Gene3D" id="3.20.20.450">
    <property type="entry name" value="EAL domain"/>
    <property type="match status" value="1"/>
</dbReference>
<dbReference type="EMBL" id="BOPH01000054">
    <property type="protein sequence ID" value="GIJ69156.1"/>
    <property type="molecule type" value="Genomic_DNA"/>
</dbReference>
<comment type="caution">
    <text evidence="3">The sequence shown here is derived from an EMBL/GenBank/DDBJ whole genome shotgun (WGS) entry which is preliminary data.</text>
</comment>
<sequence>MTTAPPTRAIHVGRQPVYDRFGDVVGYELLFRSSADAVSATSRNAFATSQVIVSAFTEFGLGQLVGDRPCFVNLTREFLVGDLPVPFDPGQTVLEVLETVTVDDKVYAGVRDLVERGYTIALDDFRLDETGVRLLPMATYVKLDMVDNDTETLTSTVGRLRGQPGLTLVAERIESEERLALAFELGFELFQGHVLGRAHVISGRGLSPSAIRRLDLLTTLTANEIDLRKVVALVTTDPALSFRLLRATNSAASGLRQKVGSIRDAIVLLGLHRVREWVALMVVSDVSEATEDQLAAVLIRARLCQTVAEHLDLPPESGFTVGLLSGVADLIDQSIAEVAHHLPLTADVAAALIRGEGRLGEVLATVHSYERVDLGALGQAPVDSGELAQAYLSALGWSTQTLTSLGDNRRIS</sequence>
<accession>A0A8J3ZXE7</accession>
<evidence type="ECO:0000313" key="3">
    <source>
        <dbReference type="EMBL" id="GIJ69156.1"/>
    </source>
</evidence>
<dbReference type="Proteomes" id="UP000635606">
    <property type="component" value="Unassembled WGS sequence"/>
</dbReference>
<dbReference type="PIRSF" id="PIRSF003180">
    <property type="entry name" value="DiGMPpdiest_YuxH"/>
    <property type="match status" value="1"/>
</dbReference>
<evidence type="ECO:0008006" key="5">
    <source>
        <dbReference type="Google" id="ProtNLM"/>
    </source>
</evidence>
<reference evidence="3" key="1">
    <citation type="submission" date="2021-01" db="EMBL/GenBank/DDBJ databases">
        <title>Whole genome shotgun sequence of Virgisporangium ochraceum NBRC 16418.</title>
        <authorList>
            <person name="Komaki H."/>
            <person name="Tamura T."/>
        </authorList>
    </citation>
    <scope>NUCLEOTIDE SEQUENCE</scope>
    <source>
        <strain evidence="3">NBRC 16418</strain>
    </source>
</reference>
<dbReference type="PANTHER" id="PTHR33525:SF4">
    <property type="entry name" value="CYCLIC DI-GMP PHOSPHODIESTERASE CDGJ"/>
    <property type="match status" value="1"/>
</dbReference>
<dbReference type="InterPro" id="IPR035919">
    <property type="entry name" value="EAL_sf"/>
</dbReference>
<dbReference type="SMART" id="SM00052">
    <property type="entry name" value="EAL"/>
    <property type="match status" value="1"/>
</dbReference>
<feature type="domain" description="HDOD" evidence="2">
    <location>
        <begin position="206"/>
        <end position="397"/>
    </location>
</feature>
<dbReference type="PANTHER" id="PTHR33525">
    <property type="match status" value="1"/>
</dbReference>
<dbReference type="Gene3D" id="1.10.3210.10">
    <property type="entry name" value="Hypothetical protein af1432"/>
    <property type="match status" value="1"/>
</dbReference>
<dbReference type="Pfam" id="PF08668">
    <property type="entry name" value="HDOD"/>
    <property type="match status" value="1"/>
</dbReference>
<evidence type="ECO:0000313" key="4">
    <source>
        <dbReference type="Proteomes" id="UP000635606"/>
    </source>
</evidence>